<comment type="caution">
    <text evidence="2">The sequence shown here is derived from an EMBL/GenBank/DDBJ whole genome shotgun (WGS) entry which is preliminary data.</text>
</comment>
<feature type="non-terminal residue" evidence="2">
    <location>
        <position position="1"/>
    </location>
</feature>
<feature type="compositionally biased region" description="Basic and acidic residues" evidence="1">
    <location>
        <begin position="23"/>
        <end position="33"/>
    </location>
</feature>
<evidence type="ECO:0000313" key="3">
    <source>
        <dbReference type="Proteomes" id="UP000265520"/>
    </source>
</evidence>
<proteinExistence type="predicted"/>
<keyword evidence="3" id="KW-1185">Reference proteome</keyword>
<organism evidence="2 3">
    <name type="scientific">Trifolium medium</name>
    <dbReference type="NCBI Taxonomy" id="97028"/>
    <lineage>
        <taxon>Eukaryota</taxon>
        <taxon>Viridiplantae</taxon>
        <taxon>Streptophyta</taxon>
        <taxon>Embryophyta</taxon>
        <taxon>Tracheophyta</taxon>
        <taxon>Spermatophyta</taxon>
        <taxon>Magnoliopsida</taxon>
        <taxon>eudicotyledons</taxon>
        <taxon>Gunneridae</taxon>
        <taxon>Pentapetalae</taxon>
        <taxon>rosids</taxon>
        <taxon>fabids</taxon>
        <taxon>Fabales</taxon>
        <taxon>Fabaceae</taxon>
        <taxon>Papilionoideae</taxon>
        <taxon>50 kb inversion clade</taxon>
        <taxon>NPAAA clade</taxon>
        <taxon>Hologalegina</taxon>
        <taxon>IRL clade</taxon>
        <taxon>Trifolieae</taxon>
        <taxon>Trifolium</taxon>
    </lineage>
</organism>
<protein>
    <submittedName>
        <fullName evidence="2">Uncharacterized protein</fullName>
    </submittedName>
</protein>
<feature type="region of interest" description="Disordered" evidence="1">
    <location>
        <begin position="1"/>
        <end position="33"/>
    </location>
</feature>
<name>A0A392SHR3_9FABA</name>
<dbReference type="AlphaFoldDB" id="A0A392SHR3"/>
<evidence type="ECO:0000256" key="1">
    <source>
        <dbReference type="SAM" id="MobiDB-lite"/>
    </source>
</evidence>
<dbReference type="Proteomes" id="UP000265520">
    <property type="component" value="Unassembled WGS sequence"/>
</dbReference>
<dbReference type="EMBL" id="LXQA010386578">
    <property type="protein sequence ID" value="MCI48433.1"/>
    <property type="molecule type" value="Genomic_DNA"/>
</dbReference>
<evidence type="ECO:0000313" key="2">
    <source>
        <dbReference type="EMBL" id="MCI48433.1"/>
    </source>
</evidence>
<accession>A0A392SHR3</accession>
<sequence>GRSDGYGDGAETEGHDGAIGFGKGREGTVRFGA</sequence>
<reference evidence="2 3" key="1">
    <citation type="journal article" date="2018" name="Front. Plant Sci.">
        <title>Red Clover (Trifolium pratense) and Zigzag Clover (T. medium) - A Picture of Genomic Similarities and Differences.</title>
        <authorList>
            <person name="Dluhosova J."/>
            <person name="Istvanek J."/>
            <person name="Nedelnik J."/>
            <person name="Repkova J."/>
        </authorList>
    </citation>
    <scope>NUCLEOTIDE SEQUENCE [LARGE SCALE GENOMIC DNA]</scope>
    <source>
        <strain evidence="3">cv. 10/8</strain>
        <tissue evidence="2">Leaf</tissue>
    </source>
</reference>